<protein>
    <submittedName>
        <fullName evidence="2">Uncharacterized protein</fullName>
    </submittedName>
</protein>
<name>A0A426YYJ7_ENSVE</name>
<feature type="region of interest" description="Disordered" evidence="1">
    <location>
        <begin position="1"/>
        <end position="58"/>
    </location>
</feature>
<comment type="caution">
    <text evidence="2">The sequence shown here is derived from an EMBL/GenBank/DDBJ whole genome shotgun (WGS) entry which is preliminary data.</text>
</comment>
<feature type="compositionally biased region" description="Basic residues" evidence="1">
    <location>
        <begin position="36"/>
        <end position="53"/>
    </location>
</feature>
<evidence type="ECO:0000256" key="1">
    <source>
        <dbReference type="SAM" id="MobiDB-lite"/>
    </source>
</evidence>
<accession>A0A426YYJ7</accession>
<gene>
    <name evidence="2" type="ORF">B296_00047620</name>
</gene>
<dbReference type="AlphaFoldDB" id="A0A426YYJ7"/>
<dbReference type="EMBL" id="AMZH03009456">
    <property type="protein sequence ID" value="RRT56810.1"/>
    <property type="molecule type" value="Genomic_DNA"/>
</dbReference>
<reference evidence="2 3" key="1">
    <citation type="journal article" date="2014" name="Agronomy (Basel)">
        <title>A Draft Genome Sequence for Ensete ventricosum, the Drought-Tolerant Tree Against Hunger.</title>
        <authorList>
            <person name="Harrison J."/>
            <person name="Moore K.A."/>
            <person name="Paszkiewicz K."/>
            <person name="Jones T."/>
            <person name="Grant M."/>
            <person name="Ambacheew D."/>
            <person name="Muzemil S."/>
            <person name="Studholme D.J."/>
        </authorList>
    </citation>
    <scope>NUCLEOTIDE SEQUENCE [LARGE SCALE GENOMIC DNA]</scope>
</reference>
<evidence type="ECO:0000313" key="2">
    <source>
        <dbReference type="EMBL" id="RRT56810.1"/>
    </source>
</evidence>
<proteinExistence type="predicted"/>
<evidence type="ECO:0000313" key="3">
    <source>
        <dbReference type="Proteomes" id="UP000287651"/>
    </source>
</evidence>
<organism evidence="2 3">
    <name type="scientific">Ensete ventricosum</name>
    <name type="common">Abyssinian banana</name>
    <name type="synonym">Musa ensete</name>
    <dbReference type="NCBI Taxonomy" id="4639"/>
    <lineage>
        <taxon>Eukaryota</taxon>
        <taxon>Viridiplantae</taxon>
        <taxon>Streptophyta</taxon>
        <taxon>Embryophyta</taxon>
        <taxon>Tracheophyta</taxon>
        <taxon>Spermatophyta</taxon>
        <taxon>Magnoliopsida</taxon>
        <taxon>Liliopsida</taxon>
        <taxon>Zingiberales</taxon>
        <taxon>Musaceae</taxon>
        <taxon>Ensete</taxon>
    </lineage>
</organism>
<dbReference type="Proteomes" id="UP000287651">
    <property type="component" value="Unassembled WGS sequence"/>
</dbReference>
<sequence>MQYRPRVPCEEARGAGAGRPLDADRDLRGGAPPQPHRSRRFAKTGQRHRRRNLRSAGPAVSVDWRQLIRSPLSLVRLRCGFMWVGVGDWKQEQEQQLFMAVGQLSLDEAGEQEAAAAKWLWGCR</sequence>